<feature type="chain" id="PRO_5042196343" description="WD-like domain-containing protein" evidence="1">
    <location>
        <begin position="22"/>
        <end position="197"/>
    </location>
</feature>
<organism evidence="3 4">
    <name type="scientific">Sordaria brevicollis</name>
    <dbReference type="NCBI Taxonomy" id="83679"/>
    <lineage>
        <taxon>Eukaryota</taxon>
        <taxon>Fungi</taxon>
        <taxon>Dikarya</taxon>
        <taxon>Ascomycota</taxon>
        <taxon>Pezizomycotina</taxon>
        <taxon>Sordariomycetes</taxon>
        <taxon>Sordariomycetidae</taxon>
        <taxon>Sordariales</taxon>
        <taxon>Sordariaceae</taxon>
        <taxon>Sordaria</taxon>
    </lineage>
</organism>
<protein>
    <recommendedName>
        <fullName evidence="2">WD-like domain-containing protein</fullName>
    </recommendedName>
</protein>
<name>A0AAE0U6B1_SORBR</name>
<comment type="caution">
    <text evidence="3">The sequence shown here is derived from an EMBL/GenBank/DDBJ whole genome shotgun (WGS) entry which is preliminary data.</text>
</comment>
<feature type="signal peptide" evidence="1">
    <location>
        <begin position="1"/>
        <end position="21"/>
    </location>
</feature>
<dbReference type="InterPro" id="IPR046925">
    <property type="entry name" value="WD-like_fungi"/>
</dbReference>
<evidence type="ECO:0000259" key="2">
    <source>
        <dbReference type="Pfam" id="PF20493"/>
    </source>
</evidence>
<dbReference type="EMBL" id="JAUTDP010000011">
    <property type="protein sequence ID" value="KAK3392215.1"/>
    <property type="molecule type" value="Genomic_DNA"/>
</dbReference>
<reference evidence="3" key="1">
    <citation type="journal article" date="2023" name="Mol. Phylogenet. Evol.">
        <title>Genome-scale phylogeny and comparative genomics of the fungal order Sordariales.</title>
        <authorList>
            <person name="Hensen N."/>
            <person name="Bonometti L."/>
            <person name="Westerberg I."/>
            <person name="Brannstrom I.O."/>
            <person name="Guillou S."/>
            <person name="Cros-Aarteil S."/>
            <person name="Calhoun S."/>
            <person name="Haridas S."/>
            <person name="Kuo A."/>
            <person name="Mondo S."/>
            <person name="Pangilinan J."/>
            <person name="Riley R."/>
            <person name="LaButti K."/>
            <person name="Andreopoulos B."/>
            <person name="Lipzen A."/>
            <person name="Chen C."/>
            <person name="Yan M."/>
            <person name="Daum C."/>
            <person name="Ng V."/>
            <person name="Clum A."/>
            <person name="Steindorff A."/>
            <person name="Ohm R.A."/>
            <person name="Martin F."/>
            <person name="Silar P."/>
            <person name="Natvig D.O."/>
            <person name="Lalanne C."/>
            <person name="Gautier V."/>
            <person name="Ament-Velasquez S.L."/>
            <person name="Kruys A."/>
            <person name="Hutchinson M.I."/>
            <person name="Powell A.J."/>
            <person name="Barry K."/>
            <person name="Miller A.N."/>
            <person name="Grigoriev I.V."/>
            <person name="Debuchy R."/>
            <person name="Gladieux P."/>
            <person name="Hiltunen Thoren M."/>
            <person name="Johannesson H."/>
        </authorList>
    </citation>
    <scope>NUCLEOTIDE SEQUENCE</scope>
    <source>
        <strain evidence="3">FGSC 1904</strain>
    </source>
</reference>
<keyword evidence="1" id="KW-0732">Signal</keyword>
<evidence type="ECO:0000256" key="1">
    <source>
        <dbReference type="SAM" id="SignalP"/>
    </source>
</evidence>
<accession>A0AAE0U6B1</accession>
<sequence>MLPKQVLALVVSTLMMATASASPVGVAPPTHQYLTTDDVPPGLVILNSTTTSDNGGTLTWYGSQTMSADKDANDCKNSNSGLDPICRRDFAAVRDVCFDLINDLNQMPGKFDKKVTDVCRTNNGNGGNRCCISWEKGVSSSEYALDSLKPAAYAVWTNCDFLEGDTWMVSGLTRNTRVGKNNHCTTQCMSNRPNGCA</sequence>
<dbReference type="Pfam" id="PF20493">
    <property type="entry name" value="WD-like_fungi"/>
    <property type="match status" value="1"/>
</dbReference>
<evidence type="ECO:0000313" key="4">
    <source>
        <dbReference type="Proteomes" id="UP001281003"/>
    </source>
</evidence>
<evidence type="ECO:0000313" key="3">
    <source>
        <dbReference type="EMBL" id="KAK3392215.1"/>
    </source>
</evidence>
<proteinExistence type="predicted"/>
<keyword evidence="4" id="KW-1185">Reference proteome</keyword>
<gene>
    <name evidence="3" type="ORF">B0T20DRAFT_420518</name>
</gene>
<dbReference type="Proteomes" id="UP001281003">
    <property type="component" value="Unassembled WGS sequence"/>
</dbReference>
<reference evidence="3" key="2">
    <citation type="submission" date="2023-07" db="EMBL/GenBank/DDBJ databases">
        <authorList>
            <consortium name="Lawrence Berkeley National Laboratory"/>
            <person name="Haridas S."/>
            <person name="Hensen N."/>
            <person name="Bonometti L."/>
            <person name="Westerberg I."/>
            <person name="Brannstrom I.O."/>
            <person name="Guillou S."/>
            <person name="Cros-Aarteil S."/>
            <person name="Calhoun S."/>
            <person name="Kuo A."/>
            <person name="Mondo S."/>
            <person name="Pangilinan J."/>
            <person name="Riley R."/>
            <person name="LaButti K."/>
            <person name="Andreopoulos B."/>
            <person name="Lipzen A."/>
            <person name="Chen C."/>
            <person name="Yanf M."/>
            <person name="Daum C."/>
            <person name="Ng V."/>
            <person name="Clum A."/>
            <person name="Steindorff A."/>
            <person name="Ohm R."/>
            <person name="Martin F."/>
            <person name="Silar P."/>
            <person name="Natvig D."/>
            <person name="Lalanne C."/>
            <person name="Gautier V."/>
            <person name="Ament-velasquez S.L."/>
            <person name="Kruys A."/>
            <person name="Hutchinson M.I."/>
            <person name="Powell A.J."/>
            <person name="Barry K."/>
            <person name="Miller A.N."/>
            <person name="Grigoriev I.V."/>
            <person name="Debuchy R."/>
            <person name="Gladieux P."/>
            <person name="Thoren M.H."/>
            <person name="Johannesson H."/>
        </authorList>
    </citation>
    <scope>NUCLEOTIDE SEQUENCE</scope>
    <source>
        <strain evidence="3">FGSC 1904</strain>
    </source>
</reference>
<dbReference type="AlphaFoldDB" id="A0AAE0U6B1"/>
<feature type="domain" description="WD-like" evidence="2">
    <location>
        <begin position="78"/>
        <end position="196"/>
    </location>
</feature>